<dbReference type="Pfam" id="PF05036">
    <property type="entry name" value="SPOR"/>
    <property type="match status" value="1"/>
</dbReference>
<dbReference type="EMBL" id="JAGGKG010000005">
    <property type="protein sequence ID" value="MBP1904908.1"/>
    <property type="molecule type" value="Genomic_DNA"/>
</dbReference>
<gene>
    <name evidence="3" type="ORF">J2Z32_001532</name>
</gene>
<keyword evidence="4" id="KW-1185">Reference proteome</keyword>
<feature type="domain" description="SPOR" evidence="2">
    <location>
        <begin position="124"/>
        <end position="201"/>
    </location>
</feature>
<protein>
    <submittedName>
        <fullName evidence="3">Stage II sporulation protein D</fullName>
    </submittedName>
</protein>
<evidence type="ECO:0000259" key="2">
    <source>
        <dbReference type="PROSITE" id="PS51724"/>
    </source>
</evidence>
<proteinExistence type="predicted"/>
<dbReference type="PROSITE" id="PS51724">
    <property type="entry name" value="SPOR"/>
    <property type="match status" value="1"/>
</dbReference>
<dbReference type="Pfam" id="PF08486">
    <property type="entry name" value="SpoIID"/>
    <property type="match status" value="1"/>
</dbReference>
<evidence type="ECO:0000313" key="4">
    <source>
        <dbReference type="Proteomes" id="UP001519272"/>
    </source>
</evidence>
<name>A0ABS4FQP7_9BACL</name>
<evidence type="ECO:0000313" key="3">
    <source>
        <dbReference type="EMBL" id="MBP1904908.1"/>
    </source>
</evidence>
<dbReference type="InterPro" id="IPR013486">
    <property type="entry name" value="SpoIID/LytB"/>
</dbReference>
<sequence length="692" mass="73243">MMKTKRRKILAVGASLLAAVMLWTSIPAVTTHANEENVRVALFVNTDSNYKLTVPVVTLKGEGGLQIGPTGSPWLQSSNNETTRFSIDSFKVKAMQSTNWANIAAAIKKLQATSDKPVAYMTNTSQGNVYQIYTGPYGSKAEANTAATRVSSTLASELGGQKATAKGPYYYEAGQYNSRDQALAMQSKLMDANVDAYIAVKDSSSFAVWAGGEVDDTSLAGRKAEVAQAGGGTTLVTPDQVSMALLSHQEVTLNLSAPSPVSHYAVYGSNPILSITNSSNLPTQVVERSNRKYRGNFEISVLTGQLALVNELPMNQYLYSVVAAEVPSSWGAEALKAQAVAARSFAKFNMKVNKFKVAGLVDTTLSQVYNGTEKEVASVTSAVDATEGEVIYANGKVVEGIFSSNSGGVSADSTEAWGNVDPVFASVPSKEDNVSQSALKSWYYIQMPSGVAGYVREDNVTLTGSSNNAGLPYAKATANGVNVRPLPLIQSNVAGVGTLNNGQQVVVLATVAQSNEYDWMRGPFTSAQLVKSLTGKLTTAVPASISNLTVSQRGPSGRVLQLTADGKDLKIKYPDSWRSALGGLPSTLFDIVPTGMYTVQGAGNSVATSTTVNTSTVMTANGAQTASAKQMVILGAEQARVVDNSNNFMFVGRGYGHGIGMSQWGAKGLADAGYSYEDILKHYYQNVTIIKE</sequence>
<feature type="chain" id="PRO_5045088744" evidence="1">
    <location>
        <begin position="34"/>
        <end position="692"/>
    </location>
</feature>
<reference evidence="3 4" key="1">
    <citation type="submission" date="2021-03" db="EMBL/GenBank/DDBJ databases">
        <title>Genomic Encyclopedia of Type Strains, Phase IV (KMG-IV): sequencing the most valuable type-strain genomes for metagenomic binning, comparative biology and taxonomic classification.</title>
        <authorList>
            <person name="Goeker M."/>
        </authorList>
    </citation>
    <scope>NUCLEOTIDE SEQUENCE [LARGE SCALE GENOMIC DNA]</scope>
    <source>
        <strain evidence="3 4">DSM 14349</strain>
    </source>
</reference>
<accession>A0ABS4FQP7</accession>
<dbReference type="InterPro" id="IPR013693">
    <property type="entry name" value="SpoIID/LytB_N"/>
</dbReference>
<dbReference type="InterPro" id="IPR007730">
    <property type="entry name" value="SPOR-like_dom"/>
</dbReference>
<comment type="caution">
    <text evidence="3">The sequence shown here is derived from an EMBL/GenBank/DDBJ whole genome shotgun (WGS) entry which is preliminary data.</text>
</comment>
<dbReference type="NCBIfam" id="TIGR02669">
    <property type="entry name" value="SpoIID_LytB"/>
    <property type="match status" value="1"/>
</dbReference>
<keyword evidence="1" id="KW-0732">Signal</keyword>
<feature type="signal peptide" evidence="1">
    <location>
        <begin position="1"/>
        <end position="33"/>
    </location>
</feature>
<dbReference type="Proteomes" id="UP001519272">
    <property type="component" value="Unassembled WGS sequence"/>
</dbReference>
<evidence type="ECO:0000256" key="1">
    <source>
        <dbReference type="SAM" id="SignalP"/>
    </source>
</evidence>
<organism evidence="3 4">
    <name type="scientific">Paenibacillus turicensis</name>
    <dbReference type="NCBI Taxonomy" id="160487"/>
    <lineage>
        <taxon>Bacteria</taxon>
        <taxon>Bacillati</taxon>
        <taxon>Bacillota</taxon>
        <taxon>Bacilli</taxon>
        <taxon>Bacillales</taxon>
        <taxon>Paenibacillaceae</taxon>
        <taxon>Paenibacillus</taxon>
    </lineage>
</organism>